<accession>A0A4R6MZV8</accession>
<dbReference type="AlphaFoldDB" id="A0A4R6MZV8"/>
<name>A0A4R6MZV8_9BURK</name>
<gene>
    <name evidence="4" type="ORF">DFR39_10954</name>
</gene>
<comment type="caution">
    <text evidence="4">The sequence shown here is derived from an EMBL/GenBank/DDBJ whole genome shotgun (WGS) entry which is preliminary data.</text>
</comment>
<dbReference type="EMBL" id="SNXE01000009">
    <property type="protein sequence ID" value="TDP06381.1"/>
    <property type="molecule type" value="Genomic_DNA"/>
</dbReference>
<evidence type="ECO:0000313" key="5">
    <source>
        <dbReference type="Proteomes" id="UP000295357"/>
    </source>
</evidence>
<evidence type="ECO:0000259" key="3">
    <source>
        <dbReference type="Pfam" id="PF06094"/>
    </source>
</evidence>
<dbReference type="InterPro" id="IPR009288">
    <property type="entry name" value="AIG2-like_dom"/>
</dbReference>
<evidence type="ECO:0000256" key="2">
    <source>
        <dbReference type="ARBA" id="ARBA00030602"/>
    </source>
</evidence>
<dbReference type="SUPFAM" id="SSF110857">
    <property type="entry name" value="Gamma-glutamyl cyclotransferase-like"/>
    <property type="match status" value="1"/>
</dbReference>
<dbReference type="GO" id="GO:0016740">
    <property type="term" value="F:transferase activity"/>
    <property type="evidence" value="ECO:0007669"/>
    <property type="project" value="UniProtKB-KW"/>
</dbReference>
<evidence type="ECO:0000256" key="1">
    <source>
        <dbReference type="ARBA" id="ARBA00022679"/>
    </source>
</evidence>
<dbReference type="Pfam" id="PF06094">
    <property type="entry name" value="GGACT"/>
    <property type="match status" value="1"/>
</dbReference>
<keyword evidence="5" id="KW-1185">Reference proteome</keyword>
<sequence length="147" mass="16044">MAHAFTYGSLMWADIMARVCGLAPQALPASLPARLADHARHPVQGQEYPGLQPAPGAEVAGRLYLDVPESAWARLDAFEGPEYERVSVAVHLEDGRVLDAFVYRFRPELRARLGEGDWDEAAFARAGKARFEARYLGFAQMEGGAAG</sequence>
<dbReference type="PANTHER" id="PTHR31544:SF2">
    <property type="entry name" value="AIG2-LIKE PROTEIN D"/>
    <property type="match status" value="1"/>
</dbReference>
<dbReference type="Gene3D" id="3.10.490.10">
    <property type="entry name" value="Gamma-glutamyl cyclotransferase-like"/>
    <property type="match status" value="1"/>
</dbReference>
<dbReference type="PANTHER" id="PTHR31544">
    <property type="entry name" value="AIG2-LIKE PROTEIN D"/>
    <property type="match status" value="1"/>
</dbReference>
<keyword evidence="1 4" id="KW-0808">Transferase</keyword>
<dbReference type="RefSeq" id="WP_133604994.1">
    <property type="nucleotide sequence ID" value="NZ_JAUFPJ010000003.1"/>
</dbReference>
<dbReference type="CDD" id="cd06661">
    <property type="entry name" value="GGCT_like"/>
    <property type="match status" value="1"/>
</dbReference>
<proteinExistence type="predicted"/>
<evidence type="ECO:0000313" key="4">
    <source>
        <dbReference type="EMBL" id="TDP06381.1"/>
    </source>
</evidence>
<dbReference type="InterPro" id="IPR045038">
    <property type="entry name" value="AIG2-like"/>
</dbReference>
<dbReference type="Proteomes" id="UP000295357">
    <property type="component" value="Unassembled WGS sequence"/>
</dbReference>
<protein>
    <recommendedName>
        <fullName evidence="2">Putative gamma-glutamylcyclotransferase</fullName>
    </recommendedName>
</protein>
<dbReference type="OrthoDB" id="279154at2"/>
<dbReference type="InterPro" id="IPR013024">
    <property type="entry name" value="GGCT-like"/>
</dbReference>
<feature type="domain" description="Gamma-glutamylcyclotransferase AIG2-like" evidence="3">
    <location>
        <begin position="5"/>
        <end position="119"/>
    </location>
</feature>
<reference evidence="4 5" key="1">
    <citation type="submission" date="2019-03" db="EMBL/GenBank/DDBJ databases">
        <title>Genomic Encyclopedia of Type Strains, Phase IV (KMG-IV): sequencing the most valuable type-strain genomes for metagenomic binning, comparative biology and taxonomic classification.</title>
        <authorList>
            <person name="Goeker M."/>
        </authorList>
    </citation>
    <scope>NUCLEOTIDE SEQUENCE [LARGE SCALE GENOMIC DNA]</scope>
    <source>
        <strain evidence="4 5">DSM 25082</strain>
    </source>
</reference>
<organism evidence="4 5">
    <name type="scientific">Roseateles asaccharophilus</name>
    <dbReference type="NCBI Taxonomy" id="582607"/>
    <lineage>
        <taxon>Bacteria</taxon>
        <taxon>Pseudomonadati</taxon>
        <taxon>Pseudomonadota</taxon>
        <taxon>Betaproteobacteria</taxon>
        <taxon>Burkholderiales</taxon>
        <taxon>Sphaerotilaceae</taxon>
        <taxon>Roseateles</taxon>
    </lineage>
</organism>
<dbReference type="InterPro" id="IPR036568">
    <property type="entry name" value="GGCT-like_sf"/>
</dbReference>